<feature type="domain" description="O-acyltransferase WSD1-like N-terminal" evidence="1">
    <location>
        <begin position="4"/>
        <end position="111"/>
    </location>
</feature>
<evidence type="ECO:0000313" key="3">
    <source>
        <dbReference type="Proteomes" id="UP000235005"/>
    </source>
</evidence>
<sequence length="118" mass="13274">MKKLSIIDSAFLMMESRETPMHTSSFNLFTLPEGADEQEFLHGLADGLRTAHELQSPFGEKLKVGPRGMLGPLYWEKDTSLGLNYHIRHSALPKPGRFRESFALVSRLHGTLSAFSAW</sequence>
<keyword evidence="3" id="KW-1185">Reference proteome</keyword>
<reference evidence="2 3" key="1">
    <citation type="submission" date="2018-01" db="EMBL/GenBank/DDBJ databases">
        <title>The draft genome sequence of Halioglobus lutimaris HF004.</title>
        <authorList>
            <person name="Du Z.-J."/>
            <person name="Shi M.-J."/>
        </authorList>
    </citation>
    <scope>NUCLEOTIDE SEQUENCE [LARGE SCALE GENOMIC DNA]</scope>
    <source>
        <strain evidence="2 3">HF004</strain>
    </source>
</reference>
<dbReference type="GO" id="GO:0045017">
    <property type="term" value="P:glycerolipid biosynthetic process"/>
    <property type="evidence" value="ECO:0007669"/>
    <property type="project" value="InterPro"/>
</dbReference>
<protein>
    <recommendedName>
        <fullName evidence="1">O-acyltransferase WSD1-like N-terminal domain-containing protein</fullName>
    </recommendedName>
</protein>
<evidence type="ECO:0000259" key="1">
    <source>
        <dbReference type="Pfam" id="PF03007"/>
    </source>
</evidence>
<dbReference type="OrthoDB" id="9810950at2"/>
<gene>
    <name evidence="2" type="ORF">C0039_05050</name>
</gene>
<name>A0A2N5X6F1_9GAMM</name>
<dbReference type="GO" id="GO:0004144">
    <property type="term" value="F:diacylglycerol O-acyltransferase activity"/>
    <property type="evidence" value="ECO:0007669"/>
    <property type="project" value="InterPro"/>
</dbReference>
<comment type="caution">
    <text evidence="2">The sequence shown here is derived from an EMBL/GenBank/DDBJ whole genome shotgun (WGS) entry which is preliminary data.</text>
</comment>
<proteinExistence type="predicted"/>
<dbReference type="EMBL" id="PKUS01000003">
    <property type="protein sequence ID" value="PLW70050.1"/>
    <property type="molecule type" value="Genomic_DNA"/>
</dbReference>
<accession>A0A2N5X6F1</accession>
<organism evidence="2 3">
    <name type="scientific">Pseudohalioglobus lutimaris</name>
    <dbReference type="NCBI Taxonomy" id="1737061"/>
    <lineage>
        <taxon>Bacteria</taxon>
        <taxon>Pseudomonadati</taxon>
        <taxon>Pseudomonadota</taxon>
        <taxon>Gammaproteobacteria</taxon>
        <taxon>Cellvibrionales</taxon>
        <taxon>Halieaceae</taxon>
        <taxon>Pseudohalioglobus</taxon>
    </lineage>
</organism>
<dbReference type="InterPro" id="IPR004255">
    <property type="entry name" value="O-acyltransferase_WSD1_N"/>
</dbReference>
<evidence type="ECO:0000313" key="2">
    <source>
        <dbReference type="EMBL" id="PLW70050.1"/>
    </source>
</evidence>
<dbReference type="RefSeq" id="WP_101517536.1">
    <property type="nucleotide sequence ID" value="NZ_PKUS01000003.1"/>
</dbReference>
<dbReference type="Pfam" id="PF03007">
    <property type="entry name" value="WS_DGAT_cat"/>
    <property type="match status" value="1"/>
</dbReference>
<dbReference type="AlphaFoldDB" id="A0A2N5X6F1"/>
<dbReference type="Proteomes" id="UP000235005">
    <property type="component" value="Unassembled WGS sequence"/>
</dbReference>